<feature type="compositionally biased region" description="Acidic residues" evidence="1">
    <location>
        <begin position="134"/>
        <end position="144"/>
    </location>
</feature>
<accession>A0ABU5K8G9</accession>
<organism evidence="2 3">
    <name type="scientific">Nocardioides renjunii</name>
    <dbReference type="NCBI Taxonomy" id="3095075"/>
    <lineage>
        <taxon>Bacteria</taxon>
        <taxon>Bacillati</taxon>
        <taxon>Actinomycetota</taxon>
        <taxon>Actinomycetes</taxon>
        <taxon>Propionibacteriales</taxon>
        <taxon>Nocardioidaceae</taxon>
        <taxon>Nocardioides</taxon>
    </lineage>
</organism>
<evidence type="ECO:0000313" key="3">
    <source>
        <dbReference type="Proteomes" id="UP001291999"/>
    </source>
</evidence>
<dbReference type="Pfam" id="PF18934">
    <property type="entry name" value="DUF5682"/>
    <property type="match status" value="1"/>
</dbReference>
<dbReference type="PANTHER" id="PTHR30634:SF14">
    <property type="match status" value="1"/>
</dbReference>
<dbReference type="Proteomes" id="UP001291999">
    <property type="component" value="Unassembled WGS sequence"/>
</dbReference>
<comment type="caution">
    <text evidence="2">The sequence shown here is derived from an EMBL/GenBank/DDBJ whole genome shotgun (WGS) entry which is preliminary data.</text>
</comment>
<dbReference type="EMBL" id="JAXQPW010000001">
    <property type="protein sequence ID" value="MDZ5661260.1"/>
    <property type="molecule type" value="Genomic_DNA"/>
</dbReference>
<dbReference type="InterPro" id="IPR050458">
    <property type="entry name" value="LolB"/>
</dbReference>
<keyword evidence="3" id="KW-1185">Reference proteome</keyword>
<dbReference type="PANTHER" id="PTHR30634">
    <property type="entry name" value="OUTER MEMBRANE LOLAB LIPOPROTEIN INSERTION APPARATUS"/>
    <property type="match status" value="1"/>
</dbReference>
<dbReference type="InterPro" id="IPR043737">
    <property type="entry name" value="DUF5682"/>
</dbReference>
<feature type="region of interest" description="Disordered" evidence="1">
    <location>
        <begin position="114"/>
        <end position="158"/>
    </location>
</feature>
<dbReference type="RefSeq" id="WP_322423582.1">
    <property type="nucleotide sequence ID" value="NZ_JAXQPW010000001.1"/>
</dbReference>
<proteinExistence type="predicted"/>
<sequence>MTVDVYGVRHHGPGSARAVLEALTQHPPDLVLIEGCPELDAIVDLLGEADMVPPVAGLVYAVDEPRQATFYPLARFSPEWVAARWALSRGVPVRFLDLPATHAFALAAQEREARAGTGAAAEPDDLPDAAADVSEADGPEESPEESTAPLPPERLDPIGTLAATAGYDDAERWWEDAVEQRHDSPAERFAAIRDAMAAVREADRRPADDPDVHANARREAWMRKVLRAEIKSAPEARIAVVCGAWHAPALVPDDFPPVSRDRELVTRLPRTKVAAAWTPWTAGRLSYASGYGAGVGAPGWYQHLFDHMTQPDPDPRDLATSWLVRVARTLREERLDASTASIVEAARLAETLATVRGRPSVGLSELDDAAQTVLCEGSRLPLDLVHERLVVGQELGSVPESAPVVPLAADLARQQRSLRLKPSASAQQLELDLRLERPLARSVLLHRLSLLGIGWGEPTEGGRTTGTFKETWTLEWRPELAVDLVEASVWGTTVAVAAAARAADRAARSADLTELATLVSACLTADLPDGVDAVLDALDARAAVQHDVPALLSTVEPLARTCRYGDVRGVDTDRVRAVLAATAVRACVGLPMACASLDEDAADEMVTAIAAAHRGLSLLADAELDAAWVSALESVSAPDHVAGAVAGRATRILLDAGHLDTGAAAHRMGRRLSLTASAPQAASWLAGFLAGDAVLLVHDPVLLGLVDDWVRGLDETAFEDLLPLVRRTFSQFSRAERRTIGEQVAGIGGPERRPDDHVLDLARAMPALRTVARLVGWKEVDHDGAA</sequence>
<name>A0ABU5K8G9_9ACTN</name>
<evidence type="ECO:0000313" key="2">
    <source>
        <dbReference type="EMBL" id="MDZ5661260.1"/>
    </source>
</evidence>
<protein>
    <submittedName>
        <fullName evidence="2">DUF5682 family protein</fullName>
    </submittedName>
</protein>
<reference evidence="2 3" key="1">
    <citation type="submission" date="2023-11" db="EMBL/GenBank/DDBJ databases">
        <title>Novel species in genus Nocardioides.</title>
        <authorList>
            <person name="Zhou H."/>
        </authorList>
    </citation>
    <scope>NUCLEOTIDE SEQUENCE [LARGE SCALE GENOMIC DNA]</scope>
    <source>
        <strain evidence="2 3">S-58</strain>
    </source>
</reference>
<evidence type="ECO:0000256" key="1">
    <source>
        <dbReference type="SAM" id="MobiDB-lite"/>
    </source>
</evidence>
<gene>
    <name evidence="2" type="ORF">SFC79_05730</name>
</gene>